<protein>
    <submittedName>
        <fullName evidence="1">Uncharacterized protein</fullName>
    </submittedName>
</protein>
<dbReference type="AlphaFoldDB" id="A0A229SR75"/>
<dbReference type="SUPFAM" id="SSF46785">
    <property type="entry name" value="Winged helix' DNA-binding domain"/>
    <property type="match status" value="1"/>
</dbReference>
<sequence length="136" mass="14957">MLCASCGKVAYSSKQAADRRLRPGLRGLVPIRSYYCQAGRAWHVTSKPDLELPVLIGLSVRSIAETIVEEISRQGAGLPFPDRRALATLTGYSKHTAQNLTRKLAAQGWLRVDPGNGRYLTVVPTVPFDPTLLPWE</sequence>
<organism evidence="1 2">
    <name type="scientific">Amycolatopsis vastitatis</name>
    <dbReference type="NCBI Taxonomy" id="1905142"/>
    <lineage>
        <taxon>Bacteria</taxon>
        <taxon>Bacillati</taxon>
        <taxon>Actinomycetota</taxon>
        <taxon>Actinomycetes</taxon>
        <taxon>Pseudonocardiales</taxon>
        <taxon>Pseudonocardiaceae</taxon>
        <taxon>Amycolatopsis</taxon>
    </lineage>
</organism>
<dbReference type="EMBL" id="NMUL01000047">
    <property type="protein sequence ID" value="OXM61358.1"/>
    <property type="molecule type" value="Genomic_DNA"/>
</dbReference>
<dbReference type="InterPro" id="IPR036390">
    <property type="entry name" value="WH_DNA-bd_sf"/>
</dbReference>
<comment type="caution">
    <text evidence="1">The sequence shown here is derived from an EMBL/GenBank/DDBJ whole genome shotgun (WGS) entry which is preliminary data.</text>
</comment>
<name>A0A229SR75_9PSEU</name>
<dbReference type="Gene3D" id="1.10.10.10">
    <property type="entry name" value="Winged helix-like DNA-binding domain superfamily/Winged helix DNA-binding domain"/>
    <property type="match status" value="1"/>
</dbReference>
<evidence type="ECO:0000313" key="2">
    <source>
        <dbReference type="Proteomes" id="UP000215199"/>
    </source>
</evidence>
<keyword evidence="2" id="KW-1185">Reference proteome</keyword>
<reference evidence="2" key="1">
    <citation type="submission" date="2017-07" db="EMBL/GenBank/DDBJ databases">
        <title>Comparative genome mining reveals phylogenetic distribution patterns of secondary metabolites in Amycolatopsis.</title>
        <authorList>
            <person name="Adamek M."/>
            <person name="Alanjary M."/>
            <person name="Sales-Ortells H."/>
            <person name="Goodfellow M."/>
            <person name="Bull A.T."/>
            <person name="Kalinowski J."/>
            <person name="Ziemert N."/>
        </authorList>
    </citation>
    <scope>NUCLEOTIDE SEQUENCE [LARGE SCALE GENOMIC DNA]</scope>
    <source>
        <strain evidence="2">H5</strain>
    </source>
</reference>
<dbReference type="InterPro" id="IPR036388">
    <property type="entry name" value="WH-like_DNA-bd_sf"/>
</dbReference>
<accession>A0A229SR75</accession>
<proteinExistence type="predicted"/>
<gene>
    <name evidence="1" type="ORF">CF165_38430</name>
</gene>
<evidence type="ECO:0000313" key="1">
    <source>
        <dbReference type="EMBL" id="OXM61358.1"/>
    </source>
</evidence>
<dbReference type="Proteomes" id="UP000215199">
    <property type="component" value="Unassembled WGS sequence"/>
</dbReference>